<reference evidence="2 3" key="1">
    <citation type="submission" date="2017-03" db="EMBL/GenBank/DDBJ databases">
        <authorList>
            <person name="Afonso C.L."/>
            <person name="Miller P.J."/>
            <person name="Scott M.A."/>
            <person name="Spackman E."/>
            <person name="Goraichik I."/>
            <person name="Dimitrov K.M."/>
            <person name="Suarez D.L."/>
            <person name="Swayne D.E."/>
        </authorList>
    </citation>
    <scope>NUCLEOTIDE SEQUENCE [LARGE SCALE GENOMIC DNA]</scope>
    <source>
        <strain evidence="2 3">CECT 8110</strain>
    </source>
</reference>
<evidence type="ECO:0000313" key="3">
    <source>
        <dbReference type="Proteomes" id="UP000193207"/>
    </source>
</evidence>
<dbReference type="PIRSF" id="PIRSF033239">
    <property type="entry name" value="ExoD"/>
    <property type="match status" value="1"/>
</dbReference>
<organism evidence="2 3">
    <name type="scientific">Roseovarius halotolerans</name>
    <dbReference type="NCBI Taxonomy" id="505353"/>
    <lineage>
        <taxon>Bacteria</taxon>
        <taxon>Pseudomonadati</taxon>
        <taxon>Pseudomonadota</taxon>
        <taxon>Alphaproteobacteria</taxon>
        <taxon>Rhodobacterales</taxon>
        <taxon>Roseobacteraceae</taxon>
        <taxon>Roseovarius</taxon>
    </lineage>
</organism>
<keyword evidence="1" id="KW-0472">Membrane</keyword>
<dbReference type="Proteomes" id="UP000193207">
    <property type="component" value="Unassembled WGS sequence"/>
</dbReference>
<name>A0A1X6YWI7_9RHOB</name>
<feature type="transmembrane region" description="Helical" evidence="1">
    <location>
        <begin position="31"/>
        <end position="60"/>
    </location>
</feature>
<keyword evidence="3" id="KW-1185">Reference proteome</keyword>
<dbReference type="Pfam" id="PF06055">
    <property type="entry name" value="ExoD"/>
    <property type="match status" value="1"/>
</dbReference>
<sequence length="183" mass="19295">MDRLDGLTRDCERVRFGDIVSTIGAQGHAPLLLVAAVLMILPIGMVPGVGGALGLLVAVIGAQMLRGHRGIWLPDFIARRSLPADRLSSGIGWIRPAMAWLRRHLHIRMEYISSSRASLSIIALVLIAAGISLIVLGAVPLAVPLTGLPIAVFAFGILARDGAVVMAGYVMLVALVVAGIWVL</sequence>
<dbReference type="InterPro" id="IPR010331">
    <property type="entry name" value="ExoD"/>
</dbReference>
<dbReference type="RefSeq" id="WP_245962817.1">
    <property type="nucleotide sequence ID" value="NZ_FWFU01000002.1"/>
</dbReference>
<dbReference type="AlphaFoldDB" id="A0A1X6YWI7"/>
<protein>
    <submittedName>
        <fullName evidence="2">Exopolysaccharide synthesis, ExoD</fullName>
    </submittedName>
</protein>
<evidence type="ECO:0000256" key="1">
    <source>
        <dbReference type="SAM" id="Phobius"/>
    </source>
</evidence>
<gene>
    <name evidence="2" type="ORF">ROH8110_01582</name>
</gene>
<accession>A0A1X6YWI7</accession>
<proteinExistence type="predicted"/>
<evidence type="ECO:0000313" key="2">
    <source>
        <dbReference type="EMBL" id="SLN33071.1"/>
    </source>
</evidence>
<dbReference type="PANTHER" id="PTHR41795">
    <property type="entry name" value="EXOPOLYSACCHARIDE SYNTHESIS PROTEIN"/>
    <property type="match status" value="1"/>
</dbReference>
<dbReference type="EMBL" id="FWFU01000002">
    <property type="protein sequence ID" value="SLN33071.1"/>
    <property type="molecule type" value="Genomic_DNA"/>
</dbReference>
<feature type="transmembrane region" description="Helical" evidence="1">
    <location>
        <begin position="163"/>
        <end position="182"/>
    </location>
</feature>
<keyword evidence="1" id="KW-0812">Transmembrane</keyword>
<feature type="transmembrane region" description="Helical" evidence="1">
    <location>
        <begin position="117"/>
        <end position="143"/>
    </location>
</feature>
<dbReference type="PANTHER" id="PTHR41795:SF1">
    <property type="entry name" value="EXOPOLYSACCHARIDE SYNTHESIS PROTEIN"/>
    <property type="match status" value="1"/>
</dbReference>
<keyword evidence="1" id="KW-1133">Transmembrane helix</keyword>